<evidence type="ECO:0000313" key="1">
    <source>
        <dbReference type="EMBL" id="BCM88127.1"/>
    </source>
</evidence>
<geneLocation type="plasmid" evidence="1 2">
    <name>pVL1_6</name>
</geneLocation>
<dbReference type="RefSeq" id="WP_207184182.1">
    <property type="nucleotide sequence ID" value="NZ_AP024151.1"/>
</dbReference>
<dbReference type="EMBL" id="AP024151">
    <property type="protein sequence ID" value="BCM88127.1"/>
    <property type="molecule type" value="Genomic_DNA"/>
</dbReference>
<keyword evidence="1" id="KW-0614">Plasmid</keyword>
<accession>A0A8H9C9G7</accession>
<reference evidence="1" key="1">
    <citation type="submission" date="2020-11" db="EMBL/GenBank/DDBJ databases">
        <title>Complete genome sequence of a novel pathogenic Methylobacterium strain isolated from rice in Vietnam.</title>
        <authorList>
            <person name="Lai K."/>
            <person name="Okazaki S."/>
            <person name="Higashi K."/>
            <person name="Mori H."/>
            <person name="Toyoda A."/>
            <person name="Kurokawa K."/>
        </authorList>
    </citation>
    <scope>NUCLEOTIDE SEQUENCE</scope>
    <source>
        <strain evidence="1">VL1</strain>
        <plasmid evidence="1">pVL1_6</plasmid>
    </source>
</reference>
<organism evidence="1 2">
    <name type="scientific">Methylobacterium indicum</name>
    <dbReference type="NCBI Taxonomy" id="1775910"/>
    <lineage>
        <taxon>Bacteria</taxon>
        <taxon>Pseudomonadati</taxon>
        <taxon>Pseudomonadota</taxon>
        <taxon>Alphaproteobacteria</taxon>
        <taxon>Hyphomicrobiales</taxon>
        <taxon>Methylobacteriaceae</taxon>
        <taxon>Methylobacterium</taxon>
    </lineage>
</organism>
<sequence>MSLSLKLPRRNPDAPRLSLRERAAALKASAAKVMRRTPPAAARPPLAGAGKPSAALAALLAAHEMAYGYALYAEAYGLPDLAERRQAEEEAFRALLHSPLHSDADRAAYAAAVISRQGRCHGEDTAAERDHPMAVAFRNITFGEHAREPEEMRHLGREVAPDPILAAIAASKAASDALDAFGDRTFGVPLTEEHREQEVALTAAEGKTRAAVWQTVPTTPAGRTALVDFARSMVARFANSEGDTDDAGHLLGRILDAFSAMVAADWGNTAPPIGEPAPAPAAIDYGERAKLSAEQIELSGLDVLSLAHLFEAFQAVRFSWEGVVARSYCDRGQLGDLPEFESERAAFALARIADEIASRTPSTDEQRDEILMSRTSYEMMCNGRIHDNTLLADITRAWTV</sequence>
<evidence type="ECO:0000313" key="2">
    <source>
        <dbReference type="Proteomes" id="UP000663508"/>
    </source>
</evidence>
<dbReference type="KEGG" id="mind:mvi_65880"/>
<name>A0A8H9C9G7_9HYPH</name>
<dbReference type="AlphaFoldDB" id="A0A8H9C9G7"/>
<proteinExistence type="predicted"/>
<protein>
    <submittedName>
        <fullName evidence="1">Uncharacterized protein</fullName>
    </submittedName>
</protein>
<dbReference type="Proteomes" id="UP000663508">
    <property type="component" value="Plasmid pVL1_6"/>
</dbReference>
<gene>
    <name evidence="1" type="ORF">mvi_65880</name>
</gene>